<dbReference type="EMBL" id="GBRH01225611">
    <property type="protein sequence ID" value="JAD72284.1"/>
    <property type="molecule type" value="Transcribed_RNA"/>
</dbReference>
<reference evidence="1" key="2">
    <citation type="journal article" date="2015" name="Data Brief">
        <title>Shoot transcriptome of the giant reed, Arundo donax.</title>
        <authorList>
            <person name="Barrero R.A."/>
            <person name="Guerrero F.D."/>
            <person name="Moolhuijzen P."/>
            <person name="Goolsby J.A."/>
            <person name="Tidwell J."/>
            <person name="Bellgard S.E."/>
            <person name="Bellgard M.I."/>
        </authorList>
    </citation>
    <scope>NUCLEOTIDE SEQUENCE</scope>
    <source>
        <tissue evidence="1">Shoot tissue taken approximately 20 cm above the soil surface</tissue>
    </source>
</reference>
<reference evidence="1" key="1">
    <citation type="submission" date="2014-09" db="EMBL/GenBank/DDBJ databases">
        <authorList>
            <person name="Magalhaes I.L.F."/>
            <person name="Oliveira U."/>
            <person name="Santos F.R."/>
            <person name="Vidigal T.H.D.A."/>
            <person name="Brescovit A.D."/>
            <person name="Santos A.J."/>
        </authorList>
    </citation>
    <scope>NUCLEOTIDE SEQUENCE</scope>
    <source>
        <tissue evidence="1">Shoot tissue taken approximately 20 cm above the soil surface</tissue>
    </source>
</reference>
<sequence length="35" mass="3931">MGGLTHTKKDASINFTLSNMSVTKLFDLPLIWPRP</sequence>
<protein>
    <submittedName>
        <fullName evidence="1">Uncharacterized protein</fullName>
    </submittedName>
</protein>
<name>A0A0A9C7L6_ARUDO</name>
<organism evidence="1">
    <name type="scientific">Arundo donax</name>
    <name type="common">Giant reed</name>
    <name type="synonym">Donax arundinaceus</name>
    <dbReference type="NCBI Taxonomy" id="35708"/>
    <lineage>
        <taxon>Eukaryota</taxon>
        <taxon>Viridiplantae</taxon>
        <taxon>Streptophyta</taxon>
        <taxon>Embryophyta</taxon>
        <taxon>Tracheophyta</taxon>
        <taxon>Spermatophyta</taxon>
        <taxon>Magnoliopsida</taxon>
        <taxon>Liliopsida</taxon>
        <taxon>Poales</taxon>
        <taxon>Poaceae</taxon>
        <taxon>PACMAD clade</taxon>
        <taxon>Arundinoideae</taxon>
        <taxon>Arundineae</taxon>
        <taxon>Arundo</taxon>
    </lineage>
</organism>
<accession>A0A0A9C7L6</accession>
<evidence type="ECO:0000313" key="1">
    <source>
        <dbReference type="EMBL" id="JAD72284.1"/>
    </source>
</evidence>
<dbReference type="AlphaFoldDB" id="A0A0A9C7L6"/>
<proteinExistence type="predicted"/>